<dbReference type="AlphaFoldDB" id="A0A4R6WRZ4"/>
<feature type="region of interest" description="Disordered" evidence="5">
    <location>
        <begin position="34"/>
        <end position="101"/>
    </location>
</feature>
<dbReference type="OrthoDB" id="9798618at2"/>
<dbReference type="Pfam" id="PF04280">
    <property type="entry name" value="Tim44"/>
    <property type="match status" value="1"/>
</dbReference>
<dbReference type="PIRSF" id="PIRSF031890">
    <property type="entry name" value="UCP031890_transporter_Tim44"/>
    <property type="match status" value="1"/>
</dbReference>
<dbReference type="RefSeq" id="WP_133613543.1">
    <property type="nucleotide sequence ID" value="NZ_SNYW01000008.1"/>
</dbReference>
<keyword evidence="6" id="KW-1133">Transmembrane helix</keyword>
<dbReference type="InterPro" id="IPR032710">
    <property type="entry name" value="NTF2-like_dom_sf"/>
</dbReference>
<evidence type="ECO:0000256" key="4">
    <source>
        <dbReference type="ARBA" id="ARBA00023136"/>
    </source>
</evidence>
<comment type="subcellular location">
    <subcellularLocation>
        <location evidence="1">Membrane</location>
    </subcellularLocation>
</comment>
<evidence type="ECO:0000256" key="3">
    <source>
        <dbReference type="ARBA" id="ARBA00022946"/>
    </source>
</evidence>
<evidence type="ECO:0000256" key="6">
    <source>
        <dbReference type="SAM" id="Phobius"/>
    </source>
</evidence>
<feature type="compositionally biased region" description="Basic and acidic residues" evidence="5">
    <location>
        <begin position="34"/>
        <end position="60"/>
    </location>
</feature>
<evidence type="ECO:0000313" key="8">
    <source>
        <dbReference type="EMBL" id="TDQ82251.1"/>
    </source>
</evidence>
<comment type="caution">
    <text evidence="8">The sequence shown here is derived from an EMBL/GenBank/DDBJ whole genome shotgun (WGS) entry which is preliminary data.</text>
</comment>
<sequence>MQHLDIVFFAIVAVILGWKLYSILGRRTGHERQIDPFARRSRPDKAGEGEAPQRGRTIERDEPEAPIQIGSRRPDGRPNLRPVETRPEPTGPGAAMQPRDRRQLEAEIAAAPQSLRDGLEAIRRADPAFNPVDFVAGAKIAFEMILMNFAEGDAKSLQPLLGPEVLQSFTAAIEERRRQGHRLKTNLVGITHVEIIEAALKGSQALVTLKFTSEQIDVTEDAAGQVIDGDPTRVDTLVDIWTFARDSRSRDPNWQLVATQSPA</sequence>
<keyword evidence="6" id="KW-0812">Transmembrane</keyword>
<dbReference type="PANTHER" id="PTHR10721:SF1">
    <property type="entry name" value="MITOCHONDRIAL IMPORT INNER MEMBRANE TRANSLOCASE SUBUNIT TIM44"/>
    <property type="match status" value="1"/>
</dbReference>
<dbReference type="GO" id="GO:0051087">
    <property type="term" value="F:protein-folding chaperone binding"/>
    <property type="evidence" value="ECO:0007669"/>
    <property type="project" value="TreeGrafter"/>
</dbReference>
<keyword evidence="9" id="KW-1185">Reference proteome</keyword>
<organism evidence="8 9">
    <name type="scientific">Dongia mobilis</name>
    <dbReference type="NCBI Taxonomy" id="578943"/>
    <lineage>
        <taxon>Bacteria</taxon>
        <taxon>Pseudomonadati</taxon>
        <taxon>Pseudomonadota</taxon>
        <taxon>Alphaproteobacteria</taxon>
        <taxon>Rhodospirillales</taxon>
        <taxon>Dongiaceae</taxon>
        <taxon>Dongia</taxon>
    </lineage>
</organism>
<dbReference type="PANTHER" id="PTHR10721">
    <property type="entry name" value="MITOCHONDRIAL IMPORT INNER MEMBRANE TRANSLOCASE SUBUNIT TIM44"/>
    <property type="match status" value="1"/>
</dbReference>
<accession>A0A4R6WRZ4</accession>
<gene>
    <name evidence="8" type="ORF">A8950_2073</name>
</gene>
<reference evidence="8 9" key="1">
    <citation type="submission" date="2019-03" db="EMBL/GenBank/DDBJ databases">
        <title>Genomic Encyclopedia of Type Strains, Phase III (KMG-III): the genomes of soil and plant-associated and newly described type strains.</title>
        <authorList>
            <person name="Whitman W."/>
        </authorList>
    </citation>
    <scope>NUCLEOTIDE SEQUENCE [LARGE SCALE GENOMIC DNA]</scope>
    <source>
        <strain evidence="8 9">CGMCC 1.7660</strain>
    </source>
</reference>
<evidence type="ECO:0000259" key="7">
    <source>
        <dbReference type="SMART" id="SM00978"/>
    </source>
</evidence>
<dbReference type="GO" id="GO:0016020">
    <property type="term" value="C:membrane"/>
    <property type="evidence" value="ECO:0007669"/>
    <property type="project" value="UniProtKB-SubCell"/>
</dbReference>
<dbReference type="SUPFAM" id="SSF54427">
    <property type="entry name" value="NTF2-like"/>
    <property type="match status" value="1"/>
</dbReference>
<dbReference type="Proteomes" id="UP000295783">
    <property type="component" value="Unassembled WGS sequence"/>
</dbReference>
<feature type="compositionally biased region" description="Basic and acidic residues" evidence="5">
    <location>
        <begin position="72"/>
        <end position="87"/>
    </location>
</feature>
<feature type="domain" description="Tim44-like" evidence="7">
    <location>
        <begin position="115"/>
        <end position="261"/>
    </location>
</feature>
<comment type="similarity">
    <text evidence="2">Belongs to the Tim44 family.</text>
</comment>
<evidence type="ECO:0000313" key="9">
    <source>
        <dbReference type="Proteomes" id="UP000295783"/>
    </source>
</evidence>
<keyword evidence="3" id="KW-0809">Transit peptide</keyword>
<evidence type="ECO:0000256" key="5">
    <source>
        <dbReference type="SAM" id="MobiDB-lite"/>
    </source>
</evidence>
<protein>
    <submittedName>
        <fullName evidence="8">Putative lipid-binding transport protein (Tim44 family)</fullName>
    </submittedName>
</protein>
<dbReference type="SMART" id="SM00978">
    <property type="entry name" value="Tim44"/>
    <property type="match status" value="1"/>
</dbReference>
<dbReference type="EMBL" id="SNYW01000008">
    <property type="protein sequence ID" value="TDQ82251.1"/>
    <property type="molecule type" value="Genomic_DNA"/>
</dbReference>
<name>A0A4R6WRZ4_9PROT</name>
<dbReference type="InterPro" id="IPR039544">
    <property type="entry name" value="Tim44-like"/>
</dbReference>
<evidence type="ECO:0000256" key="1">
    <source>
        <dbReference type="ARBA" id="ARBA00004370"/>
    </source>
</evidence>
<proteinExistence type="inferred from homology"/>
<keyword evidence="4 6" id="KW-0472">Membrane</keyword>
<feature type="transmembrane region" description="Helical" evidence="6">
    <location>
        <begin position="6"/>
        <end position="24"/>
    </location>
</feature>
<dbReference type="Gene3D" id="3.10.450.240">
    <property type="match status" value="1"/>
</dbReference>
<evidence type="ECO:0000256" key="2">
    <source>
        <dbReference type="ARBA" id="ARBA00009597"/>
    </source>
</evidence>
<dbReference type="GO" id="GO:0030150">
    <property type="term" value="P:protein import into mitochondrial matrix"/>
    <property type="evidence" value="ECO:0007669"/>
    <property type="project" value="TreeGrafter"/>
</dbReference>
<dbReference type="InterPro" id="IPR007379">
    <property type="entry name" value="Tim44-like_dom"/>
</dbReference>
<dbReference type="InterPro" id="IPR016985">
    <property type="entry name" value="UCP031890_Tim44-rel"/>
</dbReference>
<dbReference type="NCBIfam" id="NF033779">
    <property type="entry name" value="Tim44_TimA_adap"/>
    <property type="match status" value="1"/>
</dbReference>